<comment type="cofactor">
    <cofactor evidence="6">
        <name>Mg(2+)</name>
        <dbReference type="ChEBI" id="CHEBI:18420"/>
    </cofactor>
    <cofactor evidence="6">
        <name>Mn(2+)</name>
        <dbReference type="ChEBI" id="CHEBI:29035"/>
    </cofactor>
</comment>
<dbReference type="Pfam" id="PF16582">
    <property type="entry name" value="TPP_enzyme_M_2"/>
    <property type="match status" value="1"/>
</dbReference>
<comment type="function">
    <text evidence="6">Catalyzes the thiamine diphosphate-dependent decarboxylation of 2-oxoglutarate and the subsequent addition of the resulting succinic semialdehyde-thiamine pyrophosphate anion to isochorismate to yield 2-succinyl-5-enolpyruvyl-6-hydroxy-3-cyclohexene-1-carboxylate (SEPHCHC).</text>
</comment>
<dbReference type="Pfam" id="PF02776">
    <property type="entry name" value="TPP_enzyme_N"/>
    <property type="match status" value="1"/>
</dbReference>
<comment type="caution">
    <text evidence="10">The sequence shown here is derived from an EMBL/GenBank/DDBJ whole genome shotgun (WGS) entry which is preliminary data.</text>
</comment>
<feature type="domain" description="Thiamine pyrophosphate enzyme TPP-binding" evidence="7">
    <location>
        <begin position="430"/>
        <end position="533"/>
    </location>
</feature>
<sequence>MSSNQAITQQVNTILEALRYQGITTAVLAPGSRSTPVALLLAQLEHQGRLDLYVDVDERSAGFFALGIVKQTKRPVLLVCTSGTAAANFYPAVCEAKSAHLPLVILTTDRPPELTNIGAPQALDQIHFYGQQVKHFCELPLASASSAELEYLNFNVQRMVVAAKTRPCGPVHFNLPLRKPLLPQLSPAKAIYPKIEFETAALKLAAFDLKQLQQTFANKRGLIIAGPEMQLPQHAALLKWARASAWPILADSLSQLRGNASENVITGYELFMGIPEVREKLKPEVIIRSGGTLVSAQLAAWLKELQIPLYYLDPDQEVNDHTKTATHVLPVEEANFFAALSPVTTPADWLHKWAGVQNKTLKSLTAYDFTQKFCEPAIAVALAQQLPARANLFVSNSMPIRDIERFFLTAREKIKIACNRGANGIDGIISSALGMSAQVQDKQTANFLLIGDLAFFHDMNGLMMAVRYQLQLRIIVVNNNGGGIFSFLPQAQVADFEELFGTAQNLEIAKVAALYHATYQKIESFTALQQVLATPVHSLEIIEVVTKRSENVAQHQQLQQAVKDGILRMLINENQA</sequence>
<keyword evidence="2 6" id="KW-0479">Metal-binding</keyword>
<dbReference type="InterPro" id="IPR032264">
    <property type="entry name" value="MenD_middle"/>
</dbReference>
<evidence type="ECO:0000313" key="11">
    <source>
        <dbReference type="Proteomes" id="UP000051166"/>
    </source>
</evidence>
<dbReference type="EMBL" id="AZFQ01000053">
    <property type="protein sequence ID" value="KRL97218.1"/>
    <property type="molecule type" value="Genomic_DNA"/>
</dbReference>
<dbReference type="GO" id="GO:0030145">
    <property type="term" value="F:manganese ion binding"/>
    <property type="evidence" value="ECO:0007669"/>
    <property type="project" value="UniProtKB-UniRule"/>
</dbReference>
<comment type="pathway">
    <text evidence="6">Quinol/quinone metabolism; menaquinone biosynthesis.</text>
</comment>
<keyword evidence="3 6" id="KW-0460">Magnesium</keyword>
<protein>
    <recommendedName>
        <fullName evidence="6">2-succinyl-5-enolpyruvyl-6-hydroxy-3-cyclohexene-1-carboxylate synthase</fullName>
        <shortName evidence="6">SEPHCHC synthase</shortName>
        <ecNumber evidence="6">2.2.1.9</ecNumber>
    </recommendedName>
    <alternativeName>
        <fullName evidence="6">Menaquinone biosynthesis protein MenD</fullName>
    </alternativeName>
</protein>
<dbReference type="InterPro" id="IPR029061">
    <property type="entry name" value="THDP-binding"/>
</dbReference>
<comment type="cofactor">
    <cofactor evidence="6">
        <name>thiamine diphosphate</name>
        <dbReference type="ChEBI" id="CHEBI:58937"/>
    </cofactor>
    <text evidence="6">Binds 1 thiamine pyrophosphate per subunit.</text>
</comment>
<accession>A0A0R1V2L7</accession>
<dbReference type="PANTHER" id="PTHR42916">
    <property type="entry name" value="2-SUCCINYL-5-ENOLPYRUVYL-6-HYDROXY-3-CYCLOHEXENE-1-CARBOXYLATE SYNTHASE"/>
    <property type="match status" value="1"/>
</dbReference>
<organism evidence="10 11">
    <name type="scientific">Liquorilactobacillus satsumensis DSM 16230 = JCM 12392</name>
    <dbReference type="NCBI Taxonomy" id="1423801"/>
    <lineage>
        <taxon>Bacteria</taxon>
        <taxon>Bacillati</taxon>
        <taxon>Bacillota</taxon>
        <taxon>Bacilli</taxon>
        <taxon>Lactobacillales</taxon>
        <taxon>Lactobacillaceae</taxon>
        <taxon>Liquorilactobacillus</taxon>
    </lineage>
</organism>
<evidence type="ECO:0000256" key="3">
    <source>
        <dbReference type="ARBA" id="ARBA00022842"/>
    </source>
</evidence>
<keyword evidence="11" id="KW-1185">Reference proteome</keyword>
<comment type="pathway">
    <text evidence="6">Quinol/quinone metabolism; 1,4-dihydroxy-2-naphthoate biosynthesis; 1,4-dihydroxy-2-naphthoate from chorismate: step 2/7.</text>
</comment>
<evidence type="ECO:0000256" key="2">
    <source>
        <dbReference type="ARBA" id="ARBA00022723"/>
    </source>
</evidence>
<reference evidence="10 11" key="1">
    <citation type="journal article" date="2015" name="Genome Announc.">
        <title>Expanding the biotechnology potential of lactobacilli through comparative genomics of 213 strains and associated genera.</title>
        <authorList>
            <person name="Sun Z."/>
            <person name="Harris H.M."/>
            <person name="McCann A."/>
            <person name="Guo C."/>
            <person name="Argimon S."/>
            <person name="Zhang W."/>
            <person name="Yang X."/>
            <person name="Jeffery I.B."/>
            <person name="Cooney J.C."/>
            <person name="Kagawa T.F."/>
            <person name="Liu W."/>
            <person name="Song Y."/>
            <person name="Salvetti E."/>
            <person name="Wrobel A."/>
            <person name="Rasinkangas P."/>
            <person name="Parkhill J."/>
            <person name="Rea M.C."/>
            <person name="O'Sullivan O."/>
            <person name="Ritari J."/>
            <person name="Douillard F.P."/>
            <person name="Paul Ross R."/>
            <person name="Yang R."/>
            <person name="Briner A.E."/>
            <person name="Felis G.E."/>
            <person name="de Vos W.M."/>
            <person name="Barrangou R."/>
            <person name="Klaenhammer T.R."/>
            <person name="Caufield P.W."/>
            <person name="Cui Y."/>
            <person name="Zhang H."/>
            <person name="O'Toole P.W."/>
        </authorList>
    </citation>
    <scope>NUCLEOTIDE SEQUENCE [LARGE SCALE GENOMIC DNA]</scope>
    <source>
        <strain evidence="10 11">DSM 16230</strain>
    </source>
</reference>
<evidence type="ECO:0000259" key="9">
    <source>
        <dbReference type="Pfam" id="PF16582"/>
    </source>
</evidence>
<evidence type="ECO:0000259" key="7">
    <source>
        <dbReference type="Pfam" id="PF02775"/>
    </source>
</evidence>
<evidence type="ECO:0000313" key="10">
    <source>
        <dbReference type="EMBL" id="KRL97218.1"/>
    </source>
</evidence>
<dbReference type="Gene3D" id="3.40.50.1220">
    <property type="entry name" value="TPP-binding domain"/>
    <property type="match status" value="1"/>
</dbReference>
<keyword evidence="5 6" id="KW-0464">Manganese</keyword>
<dbReference type="GO" id="GO:0009234">
    <property type="term" value="P:menaquinone biosynthetic process"/>
    <property type="evidence" value="ECO:0007669"/>
    <property type="project" value="UniProtKB-UniRule"/>
</dbReference>
<evidence type="ECO:0000256" key="5">
    <source>
        <dbReference type="ARBA" id="ARBA00023211"/>
    </source>
</evidence>
<keyword evidence="4 6" id="KW-0786">Thiamine pyrophosphate</keyword>
<dbReference type="STRING" id="1423801.FD50_GL001774"/>
<evidence type="ECO:0000259" key="8">
    <source>
        <dbReference type="Pfam" id="PF02776"/>
    </source>
</evidence>
<dbReference type="PIRSF" id="PIRSF004983">
    <property type="entry name" value="MenD"/>
    <property type="match status" value="1"/>
</dbReference>
<evidence type="ECO:0000256" key="6">
    <source>
        <dbReference type="HAMAP-Rule" id="MF_01659"/>
    </source>
</evidence>
<feature type="domain" description="Menaquinone biosynthesis protein MenD middle" evidence="9">
    <location>
        <begin position="210"/>
        <end position="394"/>
    </location>
</feature>
<dbReference type="GO" id="GO:0030976">
    <property type="term" value="F:thiamine pyrophosphate binding"/>
    <property type="evidence" value="ECO:0007669"/>
    <property type="project" value="UniProtKB-UniRule"/>
</dbReference>
<dbReference type="RefSeq" id="WP_056961581.1">
    <property type="nucleotide sequence ID" value="NZ_AZFQ01000053.1"/>
</dbReference>
<dbReference type="UniPathway" id="UPA00079"/>
<comment type="subunit">
    <text evidence="6">Homodimer.</text>
</comment>
<dbReference type="GO" id="GO:0000287">
    <property type="term" value="F:magnesium ion binding"/>
    <property type="evidence" value="ECO:0007669"/>
    <property type="project" value="UniProtKB-UniRule"/>
</dbReference>
<dbReference type="HAMAP" id="MF_01659">
    <property type="entry name" value="MenD"/>
    <property type="match status" value="1"/>
</dbReference>
<keyword evidence="6" id="KW-0474">Menaquinone biosynthesis</keyword>
<dbReference type="GO" id="GO:0070204">
    <property type="term" value="F:2-succinyl-5-enolpyruvyl-6-hydroxy-3-cyclohexene-1-carboxylic-acid synthase activity"/>
    <property type="evidence" value="ECO:0007669"/>
    <property type="project" value="UniProtKB-UniRule"/>
</dbReference>
<dbReference type="PANTHER" id="PTHR42916:SF1">
    <property type="entry name" value="PROTEIN PHYLLO, CHLOROPLASTIC"/>
    <property type="match status" value="1"/>
</dbReference>
<comment type="similarity">
    <text evidence="6">Belongs to the TPP enzyme family. MenD subfamily.</text>
</comment>
<dbReference type="Pfam" id="PF02775">
    <property type="entry name" value="TPP_enzyme_C"/>
    <property type="match status" value="1"/>
</dbReference>
<evidence type="ECO:0000256" key="1">
    <source>
        <dbReference type="ARBA" id="ARBA00022679"/>
    </source>
</evidence>
<dbReference type="EC" id="2.2.1.9" evidence="6"/>
<evidence type="ECO:0000256" key="4">
    <source>
        <dbReference type="ARBA" id="ARBA00023052"/>
    </source>
</evidence>
<dbReference type="Proteomes" id="UP000051166">
    <property type="component" value="Unassembled WGS sequence"/>
</dbReference>
<dbReference type="UniPathway" id="UPA01057">
    <property type="reaction ID" value="UER00164"/>
</dbReference>
<comment type="catalytic activity">
    <reaction evidence="6">
        <text>isochorismate + 2-oxoglutarate + H(+) = 5-enolpyruvoyl-6-hydroxy-2-succinyl-cyclohex-3-ene-1-carboxylate + CO2</text>
        <dbReference type="Rhea" id="RHEA:25593"/>
        <dbReference type="ChEBI" id="CHEBI:15378"/>
        <dbReference type="ChEBI" id="CHEBI:16526"/>
        <dbReference type="ChEBI" id="CHEBI:16810"/>
        <dbReference type="ChEBI" id="CHEBI:29780"/>
        <dbReference type="ChEBI" id="CHEBI:58818"/>
        <dbReference type="EC" id="2.2.1.9"/>
    </reaction>
</comment>
<dbReference type="SUPFAM" id="SSF52518">
    <property type="entry name" value="Thiamin diphosphate-binding fold (THDP-binding)"/>
    <property type="match status" value="2"/>
</dbReference>
<dbReference type="InterPro" id="IPR012001">
    <property type="entry name" value="Thiamin_PyroP_enz_TPP-bd_dom"/>
</dbReference>
<name>A0A0R1V2L7_9LACO</name>
<dbReference type="InterPro" id="IPR011766">
    <property type="entry name" value="TPP_enzyme_TPP-bd"/>
</dbReference>
<dbReference type="GeneID" id="98309015"/>
<dbReference type="CDD" id="cd02009">
    <property type="entry name" value="TPP_SHCHC_synthase"/>
    <property type="match status" value="1"/>
</dbReference>
<dbReference type="Gene3D" id="3.40.50.970">
    <property type="match status" value="2"/>
</dbReference>
<proteinExistence type="inferred from homology"/>
<dbReference type="CDD" id="cd07037">
    <property type="entry name" value="TPP_PYR_MenD"/>
    <property type="match status" value="1"/>
</dbReference>
<dbReference type="NCBIfam" id="TIGR00173">
    <property type="entry name" value="menD"/>
    <property type="match status" value="1"/>
</dbReference>
<dbReference type="AlphaFoldDB" id="A0A0R1V2L7"/>
<gene>
    <name evidence="6" type="primary">menD</name>
    <name evidence="10" type="ORF">FD50_GL001774</name>
</gene>
<feature type="domain" description="Thiamine pyrophosphate enzyme N-terminal TPP-binding" evidence="8">
    <location>
        <begin position="13"/>
        <end position="127"/>
    </location>
</feature>
<dbReference type="InterPro" id="IPR004433">
    <property type="entry name" value="MenaQ_synth_MenD"/>
</dbReference>
<dbReference type="PATRIC" id="fig|1423801.4.peg.1813"/>
<keyword evidence="1 6" id="KW-0808">Transferase</keyword>